<evidence type="ECO:0000256" key="5">
    <source>
        <dbReference type="ARBA" id="ARBA00022692"/>
    </source>
</evidence>
<keyword evidence="8" id="KW-0472">Membrane</keyword>
<keyword evidence="9" id="KW-0961">Cell wall biogenesis/degradation</keyword>
<gene>
    <name evidence="10" type="ORF">CLIB1423_55S00122</name>
</gene>
<keyword evidence="11" id="KW-1185">Reference proteome</keyword>
<keyword evidence="4" id="KW-0808">Transferase</keyword>
<evidence type="ECO:0000256" key="8">
    <source>
        <dbReference type="ARBA" id="ARBA00023136"/>
    </source>
</evidence>
<dbReference type="GO" id="GO:0000030">
    <property type="term" value="F:mannosyltransferase activity"/>
    <property type="evidence" value="ECO:0007669"/>
    <property type="project" value="InterPro"/>
</dbReference>
<dbReference type="GO" id="GO:0016020">
    <property type="term" value="C:membrane"/>
    <property type="evidence" value="ECO:0007669"/>
    <property type="project" value="UniProtKB-SubCell"/>
</dbReference>
<evidence type="ECO:0000313" key="11">
    <source>
        <dbReference type="Proteomes" id="UP000837801"/>
    </source>
</evidence>
<protein>
    <submittedName>
        <fullName evidence="10">Uncharacterized protein</fullName>
    </submittedName>
</protein>
<evidence type="ECO:0000256" key="2">
    <source>
        <dbReference type="ARBA" id="ARBA00009486"/>
    </source>
</evidence>
<dbReference type="Pfam" id="PF12141">
    <property type="entry name" value="BMT"/>
    <property type="match status" value="1"/>
</dbReference>
<name>A0A9P0QUU4_9ASCO</name>
<organism evidence="10 11">
    <name type="scientific">[Candida] railenensis</name>
    <dbReference type="NCBI Taxonomy" id="45579"/>
    <lineage>
        <taxon>Eukaryota</taxon>
        <taxon>Fungi</taxon>
        <taxon>Dikarya</taxon>
        <taxon>Ascomycota</taxon>
        <taxon>Saccharomycotina</taxon>
        <taxon>Pichiomycetes</taxon>
        <taxon>Debaryomycetaceae</taxon>
        <taxon>Kurtzmaniella</taxon>
    </lineage>
</organism>
<keyword evidence="3" id="KW-0328">Glycosyltransferase</keyword>
<keyword evidence="5" id="KW-0812">Transmembrane</keyword>
<dbReference type="EMBL" id="CAKXYY010000055">
    <property type="protein sequence ID" value="CAH2356094.1"/>
    <property type="molecule type" value="Genomic_DNA"/>
</dbReference>
<comment type="similarity">
    <text evidence="2">Belongs to the BMT family.</text>
</comment>
<dbReference type="Proteomes" id="UP000837801">
    <property type="component" value="Unassembled WGS sequence"/>
</dbReference>
<evidence type="ECO:0000256" key="9">
    <source>
        <dbReference type="ARBA" id="ARBA00023316"/>
    </source>
</evidence>
<reference evidence="10" key="1">
    <citation type="submission" date="2022-03" db="EMBL/GenBank/DDBJ databases">
        <authorList>
            <person name="Legras J.-L."/>
            <person name="Devillers H."/>
            <person name="Grondin C."/>
        </authorList>
    </citation>
    <scope>NUCLEOTIDE SEQUENCE</scope>
    <source>
        <strain evidence="10">CLIB 1423</strain>
    </source>
</reference>
<sequence length="117" mass="13368">MQKLFDNGEGKEINRVWNHLAGSSDWLEDYGVHLMIRGLMCSSISQRNAPILSLTYAQVFDSDWNELKDTHLVTSDDSKSLESGSLKFPSFVKVPLYHDLSSLVERYYGPEDLRITL</sequence>
<evidence type="ECO:0000256" key="4">
    <source>
        <dbReference type="ARBA" id="ARBA00022679"/>
    </source>
</evidence>
<evidence type="ECO:0000256" key="1">
    <source>
        <dbReference type="ARBA" id="ARBA00004606"/>
    </source>
</evidence>
<evidence type="ECO:0000256" key="6">
    <source>
        <dbReference type="ARBA" id="ARBA00022968"/>
    </source>
</evidence>
<evidence type="ECO:0000313" key="10">
    <source>
        <dbReference type="EMBL" id="CAH2356094.1"/>
    </source>
</evidence>
<comment type="subcellular location">
    <subcellularLocation>
        <location evidence="1">Membrane</location>
        <topology evidence="1">Single-pass type II membrane protein</topology>
    </subcellularLocation>
</comment>
<keyword evidence="6" id="KW-0735">Signal-anchor</keyword>
<dbReference type="GO" id="GO:0071555">
    <property type="term" value="P:cell wall organization"/>
    <property type="evidence" value="ECO:0007669"/>
    <property type="project" value="UniProtKB-KW"/>
</dbReference>
<evidence type="ECO:0000256" key="3">
    <source>
        <dbReference type="ARBA" id="ARBA00022676"/>
    </source>
</evidence>
<comment type="caution">
    <text evidence="10">The sequence shown here is derived from an EMBL/GenBank/DDBJ whole genome shotgun (WGS) entry which is preliminary data.</text>
</comment>
<dbReference type="InterPro" id="IPR021988">
    <property type="entry name" value="BMT1"/>
</dbReference>
<keyword evidence="7" id="KW-1133">Transmembrane helix</keyword>
<dbReference type="OrthoDB" id="3631276at2759"/>
<dbReference type="AlphaFoldDB" id="A0A9P0QUU4"/>
<evidence type="ECO:0000256" key="7">
    <source>
        <dbReference type="ARBA" id="ARBA00022989"/>
    </source>
</evidence>
<proteinExistence type="inferred from homology"/>
<accession>A0A9P0QUU4</accession>